<reference evidence="1 2" key="1">
    <citation type="submission" date="2023-10" db="EMBL/GenBank/DDBJ databases">
        <title>Rubellicoccus peritrichatus gen. nov., sp. nov., isolated from an algae of coral reef tank.</title>
        <authorList>
            <person name="Luo J."/>
        </authorList>
    </citation>
    <scope>NUCLEOTIDE SEQUENCE [LARGE SCALE GENOMIC DNA]</scope>
    <source>
        <strain evidence="1 2">CR14</strain>
    </source>
</reference>
<proteinExistence type="predicted"/>
<dbReference type="Proteomes" id="UP001304300">
    <property type="component" value="Chromosome"/>
</dbReference>
<name>A0AAQ3LD05_9BACT</name>
<evidence type="ECO:0008006" key="3">
    <source>
        <dbReference type="Google" id="ProtNLM"/>
    </source>
</evidence>
<sequence length="100" mass="11021">MLSELQYKVIGLIGVEAVVGRELRKMLAADGVKKSGPAFYQLTARMEEAGLIESSLSAKLIDGIPLKEKTYWVTGEGAKQFKETRSDYKSKFIFGKGVFA</sequence>
<protein>
    <recommendedName>
        <fullName evidence="3">PadR family transcriptional regulator</fullName>
    </recommendedName>
</protein>
<dbReference type="SUPFAM" id="SSF46785">
    <property type="entry name" value="Winged helix' DNA-binding domain"/>
    <property type="match status" value="1"/>
</dbReference>
<accession>A0AAQ3LD05</accession>
<dbReference type="AlphaFoldDB" id="A0AAQ3LD05"/>
<evidence type="ECO:0000313" key="1">
    <source>
        <dbReference type="EMBL" id="WOO43122.1"/>
    </source>
</evidence>
<dbReference type="InterPro" id="IPR036390">
    <property type="entry name" value="WH_DNA-bd_sf"/>
</dbReference>
<dbReference type="Gene3D" id="1.10.10.10">
    <property type="entry name" value="Winged helix-like DNA-binding domain superfamily/Winged helix DNA-binding domain"/>
    <property type="match status" value="1"/>
</dbReference>
<dbReference type="RefSeq" id="WP_317835661.1">
    <property type="nucleotide sequence ID" value="NZ_CP136920.1"/>
</dbReference>
<dbReference type="EMBL" id="CP136920">
    <property type="protein sequence ID" value="WOO43122.1"/>
    <property type="molecule type" value="Genomic_DNA"/>
</dbReference>
<dbReference type="InterPro" id="IPR036388">
    <property type="entry name" value="WH-like_DNA-bd_sf"/>
</dbReference>
<evidence type="ECO:0000313" key="2">
    <source>
        <dbReference type="Proteomes" id="UP001304300"/>
    </source>
</evidence>
<dbReference type="KEGG" id="puo:RZN69_08455"/>
<keyword evidence="2" id="KW-1185">Reference proteome</keyword>
<gene>
    <name evidence="1" type="ORF">RZN69_08455</name>
</gene>
<organism evidence="1 2">
    <name type="scientific">Rubellicoccus peritrichatus</name>
    <dbReference type="NCBI Taxonomy" id="3080537"/>
    <lineage>
        <taxon>Bacteria</taxon>
        <taxon>Pseudomonadati</taxon>
        <taxon>Verrucomicrobiota</taxon>
        <taxon>Opitutia</taxon>
        <taxon>Puniceicoccales</taxon>
        <taxon>Cerasicoccaceae</taxon>
        <taxon>Rubellicoccus</taxon>
    </lineage>
</organism>